<dbReference type="InterPro" id="IPR000868">
    <property type="entry name" value="Isochorismatase-like_dom"/>
</dbReference>
<organism evidence="4 5">
    <name type="scientific">Bacillus chungangensis</name>
    <dbReference type="NCBI Taxonomy" id="587633"/>
    <lineage>
        <taxon>Bacteria</taxon>
        <taxon>Bacillati</taxon>
        <taxon>Bacillota</taxon>
        <taxon>Bacilli</taxon>
        <taxon>Bacillales</taxon>
        <taxon>Bacillaceae</taxon>
        <taxon>Bacillus</taxon>
    </lineage>
</organism>
<dbReference type="InterPro" id="IPR050272">
    <property type="entry name" value="Isochorismatase-like_hydrls"/>
</dbReference>
<dbReference type="Proteomes" id="UP001223586">
    <property type="component" value="Unassembled WGS sequence"/>
</dbReference>
<proteinExistence type="inferred from homology"/>
<reference evidence="4 5" key="1">
    <citation type="submission" date="2023-07" db="EMBL/GenBank/DDBJ databases">
        <title>Genomic Encyclopedia of Type Strains, Phase IV (KMG-IV): sequencing the most valuable type-strain genomes for metagenomic binning, comparative biology and taxonomic classification.</title>
        <authorList>
            <person name="Goeker M."/>
        </authorList>
    </citation>
    <scope>NUCLEOTIDE SEQUENCE [LARGE SCALE GENOMIC DNA]</scope>
    <source>
        <strain evidence="4 5">DSM 23837</strain>
    </source>
</reference>
<comment type="similarity">
    <text evidence="1">Belongs to the isochorismatase family.</text>
</comment>
<protein>
    <submittedName>
        <fullName evidence="4">Nicotinamidase-related amidase</fullName>
    </submittedName>
</protein>
<dbReference type="Pfam" id="PF00857">
    <property type="entry name" value="Isochorismatase"/>
    <property type="match status" value="1"/>
</dbReference>
<sequence length="193" mass="21692">MTKKLTNPALMIIDVQKGFDEEKWGERNHLQAENNIGQLLALWRSKKLPVIHIQHLSQNPNSCFYPDHPGVAFKEIAAPIEGEKVIQKYVNSAFIGTNLQEYMNKNKLENVVIVGLTTPHCVSTTARMSGNLGFNTFLVSDATAAFGMTGPDNIYYSPDEVHYISLATLHREFATVLSTKEIVKLIPSFFRVR</sequence>
<accession>A0ABT9WR77</accession>
<gene>
    <name evidence="4" type="ORF">J2S08_001549</name>
</gene>
<dbReference type="Gene3D" id="3.40.50.850">
    <property type="entry name" value="Isochorismatase-like"/>
    <property type="match status" value="1"/>
</dbReference>
<dbReference type="RefSeq" id="WP_307228248.1">
    <property type="nucleotide sequence ID" value="NZ_JAUSTT010000007.1"/>
</dbReference>
<name>A0ABT9WR77_9BACI</name>
<evidence type="ECO:0000256" key="1">
    <source>
        <dbReference type="ARBA" id="ARBA00006336"/>
    </source>
</evidence>
<evidence type="ECO:0000259" key="3">
    <source>
        <dbReference type="Pfam" id="PF00857"/>
    </source>
</evidence>
<evidence type="ECO:0000313" key="5">
    <source>
        <dbReference type="Proteomes" id="UP001223586"/>
    </source>
</evidence>
<dbReference type="EMBL" id="JAUSTT010000007">
    <property type="protein sequence ID" value="MDQ0175715.1"/>
    <property type="molecule type" value="Genomic_DNA"/>
</dbReference>
<comment type="caution">
    <text evidence="4">The sequence shown here is derived from an EMBL/GenBank/DDBJ whole genome shotgun (WGS) entry which is preliminary data.</text>
</comment>
<dbReference type="CDD" id="cd01014">
    <property type="entry name" value="nicotinamidase_related"/>
    <property type="match status" value="1"/>
</dbReference>
<dbReference type="InterPro" id="IPR036380">
    <property type="entry name" value="Isochorismatase-like_sf"/>
</dbReference>
<dbReference type="PANTHER" id="PTHR43540">
    <property type="entry name" value="PEROXYUREIDOACRYLATE/UREIDOACRYLATE AMIDOHYDROLASE-RELATED"/>
    <property type="match status" value="1"/>
</dbReference>
<evidence type="ECO:0000256" key="2">
    <source>
        <dbReference type="ARBA" id="ARBA00022801"/>
    </source>
</evidence>
<dbReference type="PANTHER" id="PTHR43540:SF1">
    <property type="entry name" value="ISOCHORISMATASE HYDROLASE"/>
    <property type="match status" value="1"/>
</dbReference>
<keyword evidence="2" id="KW-0378">Hydrolase</keyword>
<evidence type="ECO:0000313" key="4">
    <source>
        <dbReference type="EMBL" id="MDQ0175715.1"/>
    </source>
</evidence>
<keyword evidence="5" id="KW-1185">Reference proteome</keyword>
<dbReference type="SUPFAM" id="SSF52499">
    <property type="entry name" value="Isochorismatase-like hydrolases"/>
    <property type="match status" value="1"/>
</dbReference>
<feature type="domain" description="Isochorismatase-like" evidence="3">
    <location>
        <begin position="9"/>
        <end position="180"/>
    </location>
</feature>